<feature type="region of interest" description="Disordered" evidence="5">
    <location>
        <begin position="1"/>
        <end position="29"/>
    </location>
</feature>
<gene>
    <name evidence="7" type="ORF">AB0E89_38595</name>
</gene>
<evidence type="ECO:0000256" key="2">
    <source>
        <dbReference type="ARBA" id="ARBA00023125"/>
    </source>
</evidence>
<organism evidence="7 8">
    <name type="scientific">Streptomyces sp. 900129855</name>
    <dbReference type="NCBI Taxonomy" id="3155129"/>
    <lineage>
        <taxon>Bacteria</taxon>
        <taxon>Bacillati</taxon>
        <taxon>Actinomycetota</taxon>
        <taxon>Actinomycetes</taxon>
        <taxon>Kitasatosporales</taxon>
        <taxon>Streptomycetaceae</taxon>
        <taxon>Streptomyces</taxon>
    </lineage>
</organism>
<name>A0ABV2ZUZ3_9ACTN</name>
<evidence type="ECO:0000256" key="4">
    <source>
        <dbReference type="PROSITE-ProRule" id="PRU00335"/>
    </source>
</evidence>
<dbReference type="InterPro" id="IPR036271">
    <property type="entry name" value="Tet_transcr_reg_TetR-rel_C_sf"/>
</dbReference>
<evidence type="ECO:0000256" key="3">
    <source>
        <dbReference type="ARBA" id="ARBA00023163"/>
    </source>
</evidence>
<dbReference type="SUPFAM" id="SSF48498">
    <property type="entry name" value="Tetracyclin repressor-like, C-terminal domain"/>
    <property type="match status" value="1"/>
</dbReference>
<evidence type="ECO:0000259" key="6">
    <source>
        <dbReference type="PROSITE" id="PS50977"/>
    </source>
</evidence>
<dbReference type="PANTHER" id="PTHR47506:SF1">
    <property type="entry name" value="HTH-TYPE TRANSCRIPTIONAL REGULATOR YJDC"/>
    <property type="match status" value="1"/>
</dbReference>
<keyword evidence="1" id="KW-0805">Transcription regulation</keyword>
<evidence type="ECO:0000313" key="7">
    <source>
        <dbReference type="EMBL" id="MEU3786384.1"/>
    </source>
</evidence>
<keyword evidence="3" id="KW-0804">Transcription</keyword>
<dbReference type="InterPro" id="IPR001647">
    <property type="entry name" value="HTH_TetR"/>
</dbReference>
<dbReference type="PANTHER" id="PTHR47506">
    <property type="entry name" value="TRANSCRIPTIONAL REGULATORY PROTEIN"/>
    <property type="match status" value="1"/>
</dbReference>
<dbReference type="RefSeq" id="WP_361708370.1">
    <property type="nucleotide sequence ID" value="NZ_JBEZVE010000028.1"/>
</dbReference>
<accession>A0ABV2ZUZ3</accession>
<dbReference type="PRINTS" id="PR00455">
    <property type="entry name" value="HTHTETR"/>
</dbReference>
<evidence type="ECO:0000313" key="8">
    <source>
        <dbReference type="Proteomes" id="UP001550739"/>
    </source>
</evidence>
<keyword evidence="2 4" id="KW-0238">DNA-binding</keyword>
<dbReference type="EMBL" id="JBEZVE010000028">
    <property type="protein sequence ID" value="MEU3786384.1"/>
    <property type="molecule type" value="Genomic_DNA"/>
</dbReference>
<dbReference type="Gene3D" id="1.10.357.10">
    <property type="entry name" value="Tetracycline Repressor, domain 2"/>
    <property type="match status" value="1"/>
</dbReference>
<dbReference type="InterPro" id="IPR009057">
    <property type="entry name" value="Homeodomain-like_sf"/>
</dbReference>
<reference evidence="7 8" key="1">
    <citation type="submission" date="2024-06" db="EMBL/GenBank/DDBJ databases">
        <title>The Natural Products Discovery Center: Release of the First 8490 Sequenced Strains for Exploring Actinobacteria Biosynthetic Diversity.</title>
        <authorList>
            <person name="Kalkreuter E."/>
            <person name="Kautsar S.A."/>
            <person name="Yang D."/>
            <person name="Bader C.D."/>
            <person name="Teijaro C.N."/>
            <person name="Fluegel L."/>
            <person name="Davis C.M."/>
            <person name="Simpson J.R."/>
            <person name="Lauterbach L."/>
            <person name="Steele A.D."/>
            <person name="Gui C."/>
            <person name="Meng S."/>
            <person name="Li G."/>
            <person name="Viehrig K."/>
            <person name="Ye F."/>
            <person name="Su P."/>
            <person name="Kiefer A.F."/>
            <person name="Nichols A."/>
            <person name="Cepeda A.J."/>
            <person name="Yan W."/>
            <person name="Fan B."/>
            <person name="Jiang Y."/>
            <person name="Adhikari A."/>
            <person name="Zheng C.-J."/>
            <person name="Schuster L."/>
            <person name="Cowan T.M."/>
            <person name="Smanski M.J."/>
            <person name="Chevrette M.G."/>
            <person name="De Carvalho L.P.S."/>
            <person name="Shen B."/>
        </authorList>
    </citation>
    <scope>NUCLEOTIDE SEQUENCE [LARGE SCALE GENOMIC DNA]</scope>
    <source>
        <strain evidence="7 8">NPDC033843</strain>
    </source>
</reference>
<evidence type="ECO:0000256" key="5">
    <source>
        <dbReference type="SAM" id="MobiDB-lite"/>
    </source>
</evidence>
<sequence>MSSVAEPPASHTDRAAKKPRTRRRTGTYAAADERRRLILETAIVHFANKGYHNASTQKIAADVGISTTGLMHHFGSKQELLRAVLETRETQAFEQFFHRLDPAEPDPVELFRLIAEQTRFNVTQPGLMQMYALLAAEAGSEDHPAHAYFRERYERIIAIIAKAIDHGVASNILMPGTDGRAVAREMLAVADGYQIQWALSDGTFDFLTTHLTYLDSLCRRLTIDHTGITST</sequence>
<keyword evidence="8" id="KW-1185">Reference proteome</keyword>
<feature type="DNA-binding region" description="H-T-H motif" evidence="4">
    <location>
        <begin position="55"/>
        <end position="74"/>
    </location>
</feature>
<proteinExistence type="predicted"/>
<feature type="domain" description="HTH tetR-type" evidence="6">
    <location>
        <begin position="32"/>
        <end position="92"/>
    </location>
</feature>
<comment type="caution">
    <text evidence="7">The sequence shown here is derived from an EMBL/GenBank/DDBJ whole genome shotgun (WGS) entry which is preliminary data.</text>
</comment>
<dbReference type="Proteomes" id="UP001550739">
    <property type="component" value="Unassembled WGS sequence"/>
</dbReference>
<evidence type="ECO:0000256" key="1">
    <source>
        <dbReference type="ARBA" id="ARBA00023015"/>
    </source>
</evidence>
<protein>
    <submittedName>
        <fullName evidence="7">TetR/AcrR family transcriptional regulator</fullName>
    </submittedName>
</protein>
<dbReference type="Pfam" id="PF00440">
    <property type="entry name" value="TetR_N"/>
    <property type="match status" value="1"/>
</dbReference>
<dbReference type="PROSITE" id="PS50977">
    <property type="entry name" value="HTH_TETR_2"/>
    <property type="match status" value="1"/>
</dbReference>
<dbReference type="SUPFAM" id="SSF46689">
    <property type="entry name" value="Homeodomain-like"/>
    <property type="match status" value="1"/>
</dbReference>